<reference evidence="1" key="1">
    <citation type="journal article" date="2020" name="Nature">
        <title>Giant virus diversity and host interactions through global metagenomics.</title>
        <authorList>
            <person name="Schulz F."/>
            <person name="Roux S."/>
            <person name="Paez-Espino D."/>
            <person name="Jungbluth S."/>
            <person name="Walsh D.A."/>
            <person name="Denef V.J."/>
            <person name="McMahon K.D."/>
            <person name="Konstantinidis K.T."/>
            <person name="Eloe-Fadrosh E.A."/>
            <person name="Kyrpides N.C."/>
            <person name="Woyke T."/>
        </authorList>
    </citation>
    <scope>NUCLEOTIDE SEQUENCE</scope>
    <source>
        <strain evidence="1">GVMAG-M-3300009684-20</strain>
    </source>
</reference>
<organism evidence="1">
    <name type="scientific">viral metagenome</name>
    <dbReference type="NCBI Taxonomy" id="1070528"/>
    <lineage>
        <taxon>unclassified sequences</taxon>
        <taxon>metagenomes</taxon>
        <taxon>organismal metagenomes</taxon>
    </lineage>
</organism>
<name>A0A6C0B5C0_9ZZZZ</name>
<dbReference type="AlphaFoldDB" id="A0A6C0B5C0"/>
<accession>A0A6C0B5C0</accession>
<dbReference type="EMBL" id="MN739079">
    <property type="protein sequence ID" value="QHS87260.1"/>
    <property type="molecule type" value="Genomic_DNA"/>
</dbReference>
<proteinExistence type="predicted"/>
<sequence>MSRITDNRTVADFQTFTFSGHARTLAHKSLLQSIQLGHADYACYWTLELLCSGLVHSLWNTLFEAGALYVHRCPNMFTYLTSQYERFASIEDRFSIHTMTDIRNHEEARALVCETAVALAIARKQKPIALPTIKPLHDFQPETVRENLRATSQAACLPFVKADDPYELKIPFNEFCFSIQTRDTLRALYWMSWILAYAREQKKRTKQPLLCAERRNPYVNSKFAKAMVWMFWDVLNAHSNTYIESLYKLYCLRWEPKMSKPRQSLLLAAVVFVTETLDAREPAKRNDLEISAVLHKIPQLLETIQATRNTFQARE</sequence>
<protein>
    <submittedName>
        <fullName evidence="1">Uncharacterized protein</fullName>
    </submittedName>
</protein>
<evidence type="ECO:0000313" key="1">
    <source>
        <dbReference type="EMBL" id="QHS87260.1"/>
    </source>
</evidence>